<evidence type="ECO:0000256" key="4">
    <source>
        <dbReference type="ARBA" id="ARBA00022840"/>
    </source>
</evidence>
<protein>
    <submittedName>
        <fullName evidence="6">DNA binding protein-like protein</fullName>
    </submittedName>
</protein>
<dbReference type="Gene3D" id="3.40.50.300">
    <property type="entry name" value="P-loop containing nucleotide triphosphate hydrolases"/>
    <property type="match status" value="1"/>
</dbReference>
<dbReference type="PANTHER" id="PTHR43788">
    <property type="entry name" value="DNA2/NAM7 HELICASE FAMILY MEMBER"/>
    <property type="match status" value="1"/>
</dbReference>
<dbReference type="InterPro" id="IPR050534">
    <property type="entry name" value="Coronavir_polyprotein_1ab"/>
</dbReference>
<dbReference type="CDD" id="cd18808">
    <property type="entry name" value="SF1_C_Upf1"/>
    <property type="match status" value="1"/>
</dbReference>
<dbReference type="PANTHER" id="PTHR43788:SF8">
    <property type="entry name" value="DNA-BINDING PROTEIN SMUBP-2"/>
    <property type="match status" value="1"/>
</dbReference>
<keyword evidence="3" id="KW-0347">Helicase</keyword>
<keyword evidence="2" id="KW-0378">Hydrolase</keyword>
<evidence type="ECO:0000259" key="5">
    <source>
        <dbReference type="Pfam" id="PF13087"/>
    </source>
</evidence>
<comment type="caution">
    <text evidence="6">The sequence shown here is derived from an EMBL/GenBank/DDBJ whole genome shotgun (WGS) entry which is preliminary data.</text>
</comment>
<dbReference type="EMBL" id="AOHV01000016">
    <property type="protein sequence ID" value="ELY39054.1"/>
    <property type="molecule type" value="Genomic_DNA"/>
</dbReference>
<dbReference type="AlphaFoldDB" id="L9VPI7"/>
<dbReference type="InterPro" id="IPR047187">
    <property type="entry name" value="SF1_C_Upf1"/>
</dbReference>
<dbReference type="InterPro" id="IPR041679">
    <property type="entry name" value="DNA2/NAM7-like_C"/>
</dbReference>
<evidence type="ECO:0000256" key="1">
    <source>
        <dbReference type="ARBA" id="ARBA00022741"/>
    </source>
</evidence>
<dbReference type="Pfam" id="PF13087">
    <property type="entry name" value="AAA_12"/>
    <property type="match status" value="1"/>
</dbReference>
<dbReference type="SUPFAM" id="SSF52540">
    <property type="entry name" value="P-loop containing nucleoside triphosphate hydrolases"/>
    <property type="match status" value="1"/>
</dbReference>
<accession>L9VPI7</accession>
<dbReference type="InterPro" id="IPR027417">
    <property type="entry name" value="P-loop_NTPase"/>
</dbReference>
<evidence type="ECO:0000256" key="3">
    <source>
        <dbReference type="ARBA" id="ARBA00022806"/>
    </source>
</evidence>
<dbReference type="GO" id="GO:0043139">
    <property type="term" value="F:5'-3' DNA helicase activity"/>
    <property type="evidence" value="ECO:0007669"/>
    <property type="project" value="TreeGrafter"/>
</dbReference>
<keyword evidence="1" id="KW-0547">Nucleotide-binding</keyword>
<dbReference type="PATRIC" id="fig|795797.19.peg.1106"/>
<gene>
    <name evidence="6" type="ORF">C497_06069</name>
</gene>
<name>L9VPI7_HALJB</name>
<organism evidence="6 7">
    <name type="scientific">Halalkalicoccus jeotgali (strain DSM 18796 / CECT 7217 / JCM 14584 / KCTC 4019 / B3)</name>
    <dbReference type="NCBI Taxonomy" id="795797"/>
    <lineage>
        <taxon>Archaea</taxon>
        <taxon>Methanobacteriati</taxon>
        <taxon>Methanobacteriota</taxon>
        <taxon>Stenosarchaea group</taxon>
        <taxon>Halobacteria</taxon>
        <taxon>Halobacteriales</taxon>
        <taxon>Halococcaceae</taxon>
        <taxon>Halalkalicoccus</taxon>
    </lineage>
</organism>
<evidence type="ECO:0000313" key="7">
    <source>
        <dbReference type="Proteomes" id="UP000011645"/>
    </source>
</evidence>
<evidence type="ECO:0000256" key="2">
    <source>
        <dbReference type="ARBA" id="ARBA00022801"/>
    </source>
</evidence>
<sequence length="194" mass="22122">MFDTQYRMHEDIAAFPNQEFYDGRLQNGGEIEKLGKVSPILASHVDGHEQRDGTSRYNTKEIEEVVDYATRLLNQTDLKPGDIGIAAAYRSQADRIENRVEALDNEDYSDIDISTFDAFQGSEREGMLLSFTVSNNRGDLGFLSKGQGERRLNVAMTRAQRHLALFGDWDTLRTDPHGRFERLYQTVEDRGKVI</sequence>
<reference evidence="6 7" key="1">
    <citation type="journal article" date="2014" name="PLoS Genet.">
        <title>Phylogenetically driven sequencing of extremely halophilic archaea reveals strategies for static and dynamic osmo-response.</title>
        <authorList>
            <person name="Becker E.A."/>
            <person name="Seitzer P.M."/>
            <person name="Tritt A."/>
            <person name="Larsen D."/>
            <person name="Krusor M."/>
            <person name="Yao A.I."/>
            <person name="Wu D."/>
            <person name="Madern D."/>
            <person name="Eisen J.A."/>
            <person name="Darling A.E."/>
            <person name="Facciotti M.T."/>
        </authorList>
    </citation>
    <scope>NUCLEOTIDE SEQUENCE [LARGE SCALE GENOMIC DNA]</scope>
    <source>
        <strain evidence="7">DSM 18796 / CECT 7217 / JCM 14584 / KCTC 4019 / B3</strain>
    </source>
</reference>
<keyword evidence="4" id="KW-0067">ATP-binding</keyword>
<dbReference type="GO" id="GO:0005524">
    <property type="term" value="F:ATP binding"/>
    <property type="evidence" value="ECO:0007669"/>
    <property type="project" value="UniProtKB-KW"/>
</dbReference>
<dbReference type="GO" id="GO:0016787">
    <property type="term" value="F:hydrolase activity"/>
    <property type="evidence" value="ECO:0007669"/>
    <property type="project" value="UniProtKB-KW"/>
</dbReference>
<feature type="domain" description="DNA2/NAM7 helicase-like C-terminal" evidence="5">
    <location>
        <begin position="1"/>
        <end position="168"/>
    </location>
</feature>
<proteinExistence type="predicted"/>
<evidence type="ECO:0000313" key="6">
    <source>
        <dbReference type="EMBL" id="ELY39054.1"/>
    </source>
</evidence>
<keyword evidence="7" id="KW-1185">Reference proteome</keyword>
<dbReference type="Proteomes" id="UP000011645">
    <property type="component" value="Unassembled WGS sequence"/>
</dbReference>